<proteinExistence type="predicted"/>
<organism evidence="1">
    <name type="scientific">Culex pipiens</name>
    <name type="common">House mosquito</name>
    <dbReference type="NCBI Taxonomy" id="7175"/>
    <lineage>
        <taxon>Eukaryota</taxon>
        <taxon>Metazoa</taxon>
        <taxon>Ecdysozoa</taxon>
        <taxon>Arthropoda</taxon>
        <taxon>Hexapoda</taxon>
        <taxon>Insecta</taxon>
        <taxon>Pterygota</taxon>
        <taxon>Neoptera</taxon>
        <taxon>Endopterygota</taxon>
        <taxon>Diptera</taxon>
        <taxon>Nematocera</taxon>
        <taxon>Culicoidea</taxon>
        <taxon>Culicidae</taxon>
        <taxon>Culicinae</taxon>
        <taxon>Culicini</taxon>
        <taxon>Culex</taxon>
        <taxon>Culex</taxon>
    </lineage>
</organism>
<name>A0A8D8NW90_CULPI</name>
<sequence length="109" mass="12261">MSRSSPVVPNMVSGPFRRAAFLDRRTRWQADCVPPARTNIFLRPITYSDETTRWPAHFGGTVRSRFVGQHLLSPSHFAGLPCRAAPFGCRTHFLCLYCALFADSFSQSP</sequence>
<protein>
    <submittedName>
        <fullName evidence="1">(northern house mosquito) hypothetical protein</fullName>
    </submittedName>
</protein>
<dbReference type="EMBL" id="HBUE01302760">
    <property type="protein sequence ID" value="CAG6579730.1"/>
    <property type="molecule type" value="Transcribed_RNA"/>
</dbReference>
<dbReference type="EMBL" id="HBUE01196748">
    <property type="protein sequence ID" value="CAG6528004.1"/>
    <property type="molecule type" value="Transcribed_RNA"/>
</dbReference>
<reference evidence="1" key="1">
    <citation type="submission" date="2021-05" db="EMBL/GenBank/DDBJ databases">
        <authorList>
            <person name="Alioto T."/>
            <person name="Alioto T."/>
            <person name="Gomez Garrido J."/>
        </authorList>
    </citation>
    <scope>NUCLEOTIDE SEQUENCE</scope>
</reference>
<accession>A0A8D8NW90</accession>
<dbReference type="AlphaFoldDB" id="A0A8D8NW90"/>
<evidence type="ECO:0000313" key="1">
    <source>
        <dbReference type="EMBL" id="CAG6579730.1"/>
    </source>
</evidence>